<keyword evidence="4 7" id="KW-0540">Nuclease</keyword>
<dbReference type="InterPro" id="IPR029052">
    <property type="entry name" value="Metallo-depent_PP-like"/>
</dbReference>
<dbReference type="Proteomes" id="UP000460298">
    <property type="component" value="Unassembled WGS sequence"/>
</dbReference>
<evidence type="ECO:0000313" key="10">
    <source>
        <dbReference type="EMBL" id="KAB2933950.1"/>
    </source>
</evidence>
<evidence type="ECO:0000256" key="7">
    <source>
        <dbReference type="RuleBase" id="RU363069"/>
    </source>
</evidence>
<evidence type="ECO:0000256" key="4">
    <source>
        <dbReference type="ARBA" id="ARBA00022722"/>
    </source>
</evidence>
<feature type="domain" description="Nuclease SbcCD subunit D C-terminal" evidence="9">
    <location>
        <begin position="268"/>
        <end position="353"/>
    </location>
</feature>
<dbReference type="NCBIfam" id="TIGR00619">
    <property type="entry name" value="sbcd"/>
    <property type="match status" value="1"/>
</dbReference>
<dbReference type="AlphaFoldDB" id="A0A833H3C0"/>
<evidence type="ECO:0000256" key="1">
    <source>
        <dbReference type="ARBA" id="ARBA00010555"/>
    </source>
</evidence>
<evidence type="ECO:0000313" key="11">
    <source>
        <dbReference type="Proteomes" id="UP000460298"/>
    </source>
</evidence>
<dbReference type="PANTHER" id="PTHR30337">
    <property type="entry name" value="COMPONENT OF ATP-DEPENDENT DSDNA EXONUCLEASE"/>
    <property type="match status" value="1"/>
</dbReference>
<dbReference type="PANTHER" id="PTHR30337:SF0">
    <property type="entry name" value="NUCLEASE SBCCD SUBUNIT D"/>
    <property type="match status" value="1"/>
</dbReference>
<feature type="domain" description="Calcineurin-like phosphoesterase" evidence="8">
    <location>
        <begin position="1"/>
        <end position="220"/>
    </location>
</feature>
<protein>
    <recommendedName>
        <fullName evidence="3 7">Nuclease SbcCD subunit D</fullName>
    </recommendedName>
</protein>
<proteinExistence type="inferred from homology"/>
<keyword evidence="7" id="KW-0233">DNA recombination</keyword>
<dbReference type="CDD" id="cd00840">
    <property type="entry name" value="MPP_Mre11_N"/>
    <property type="match status" value="1"/>
</dbReference>
<comment type="function">
    <text evidence="7">SbcCD cleaves DNA hairpin structures. These structures can inhibit DNA replication and are intermediates in certain DNA recombination reactions. The complex acts as a 3'-&gt;5' double strand exonuclease that can open hairpins. It also has a 5' single-strand endonuclease activity.</text>
</comment>
<dbReference type="GO" id="GO:0008408">
    <property type="term" value="F:3'-5' exonuclease activity"/>
    <property type="evidence" value="ECO:0007669"/>
    <property type="project" value="InterPro"/>
</dbReference>
<dbReference type="InterPro" id="IPR004593">
    <property type="entry name" value="SbcD"/>
</dbReference>
<comment type="similarity">
    <text evidence="1 7">Belongs to the SbcD family.</text>
</comment>
<dbReference type="InterPro" id="IPR004843">
    <property type="entry name" value="Calcineurin-like_PHP"/>
</dbReference>
<accession>A0A833H3C0</accession>
<dbReference type="InterPro" id="IPR050535">
    <property type="entry name" value="DNA_Repair-Maintenance_Comp"/>
</dbReference>
<evidence type="ECO:0000259" key="8">
    <source>
        <dbReference type="Pfam" id="PF00149"/>
    </source>
</evidence>
<name>A0A833H3C0_9LEPT</name>
<dbReference type="EMBL" id="WBUI01000004">
    <property type="protein sequence ID" value="KAB2933950.1"/>
    <property type="molecule type" value="Genomic_DNA"/>
</dbReference>
<evidence type="ECO:0000256" key="3">
    <source>
        <dbReference type="ARBA" id="ARBA00013365"/>
    </source>
</evidence>
<reference evidence="10 11" key="1">
    <citation type="submission" date="2019-10" db="EMBL/GenBank/DDBJ databases">
        <title>Extracellular Electron Transfer in a Candidatus Methanoperedens spp. Enrichment Culture.</title>
        <authorList>
            <person name="Berger S."/>
            <person name="Rangel Shaw D."/>
            <person name="Berben T."/>
            <person name="In 'T Zandt M."/>
            <person name="Frank J."/>
            <person name="Reimann J."/>
            <person name="Jetten M.S.M."/>
            <person name="Welte C.U."/>
        </authorList>
    </citation>
    <scope>NUCLEOTIDE SEQUENCE [LARGE SCALE GENOMIC DNA]</scope>
    <source>
        <strain evidence="10">SB12</strain>
    </source>
</reference>
<evidence type="ECO:0000256" key="2">
    <source>
        <dbReference type="ARBA" id="ARBA00011322"/>
    </source>
</evidence>
<organism evidence="10 11">
    <name type="scientific">Leptonema illini</name>
    <dbReference type="NCBI Taxonomy" id="183"/>
    <lineage>
        <taxon>Bacteria</taxon>
        <taxon>Pseudomonadati</taxon>
        <taxon>Spirochaetota</taxon>
        <taxon>Spirochaetia</taxon>
        <taxon>Leptospirales</taxon>
        <taxon>Leptospiraceae</taxon>
        <taxon>Leptonema</taxon>
    </lineage>
</organism>
<dbReference type="Pfam" id="PF00149">
    <property type="entry name" value="Metallophos"/>
    <property type="match status" value="1"/>
</dbReference>
<comment type="caution">
    <text evidence="10">The sequence shown here is derived from an EMBL/GenBank/DDBJ whole genome shotgun (WGS) entry which is preliminary data.</text>
</comment>
<dbReference type="GO" id="GO:0006260">
    <property type="term" value="P:DNA replication"/>
    <property type="evidence" value="ECO:0007669"/>
    <property type="project" value="UniProtKB-KW"/>
</dbReference>
<dbReference type="GO" id="GO:0006310">
    <property type="term" value="P:DNA recombination"/>
    <property type="evidence" value="ECO:0007669"/>
    <property type="project" value="UniProtKB-KW"/>
</dbReference>
<keyword evidence="7" id="KW-0235">DNA replication</keyword>
<sequence length="381" mass="42792">MRILHSSDWHLGRRLYGFHLLEDQAYVLEQFTRMAADTNPDLIVLAGDLYDIANPPAESIRLMNDVINRLVLDLKKRVLVISGNHDSADRIGFASRLLEESGLLMVGDLSRIGSPLRLKDEHGTVAFHPLPFVESGAIEAYLDRVAPGRDPVLYGAAMGALLDHIRRGFRKKERNVLIAHLAVVGAAPTESEREIGATGIMDASLFYDFDYVALGHLHRPQSIGDRIRYSGSLLRYSESEAGQQKSASLVTIDGAGAVTIDALPFSPRRELHVLEGSYFDLRDRIPEGVNAEDYVFFRFTESVPEPDADVHLRKRYPNFMNLRWAQTSVGSQDLPLIQEERMSDIELFRSFYEYTMGEQIDEEQNGLLVAAFDRLSQSEDA</sequence>
<evidence type="ECO:0000256" key="5">
    <source>
        <dbReference type="ARBA" id="ARBA00022801"/>
    </source>
</evidence>
<dbReference type="InterPro" id="IPR041796">
    <property type="entry name" value="Mre11_N"/>
</dbReference>
<evidence type="ECO:0000259" key="9">
    <source>
        <dbReference type="Pfam" id="PF12320"/>
    </source>
</evidence>
<dbReference type="Gene3D" id="3.60.21.10">
    <property type="match status" value="1"/>
</dbReference>
<dbReference type="Pfam" id="PF12320">
    <property type="entry name" value="SbcD_C"/>
    <property type="match status" value="1"/>
</dbReference>
<keyword evidence="7" id="KW-0255">Endonuclease</keyword>
<gene>
    <name evidence="7" type="primary">sbcD</name>
    <name evidence="10" type="ORF">F9K24_05650</name>
</gene>
<keyword evidence="6 7" id="KW-0269">Exonuclease</keyword>
<dbReference type="InterPro" id="IPR026843">
    <property type="entry name" value="SbcD_C"/>
</dbReference>
<comment type="subunit">
    <text evidence="2 7">Heterodimer of SbcC and SbcD.</text>
</comment>
<evidence type="ECO:0000256" key="6">
    <source>
        <dbReference type="ARBA" id="ARBA00022839"/>
    </source>
</evidence>
<keyword evidence="5 7" id="KW-0378">Hydrolase</keyword>
<dbReference type="GO" id="GO:0004519">
    <property type="term" value="F:endonuclease activity"/>
    <property type="evidence" value="ECO:0007669"/>
    <property type="project" value="UniProtKB-KW"/>
</dbReference>
<dbReference type="SUPFAM" id="SSF56300">
    <property type="entry name" value="Metallo-dependent phosphatases"/>
    <property type="match status" value="1"/>
</dbReference>